<evidence type="ECO:0000313" key="7">
    <source>
        <dbReference type="EMBL" id="CAF91362.1"/>
    </source>
</evidence>
<evidence type="ECO:0000256" key="3">
    <source>
        <dbReference type="ARBA" id="ARBA00022614"/>
    </source>
</evidence>
<protein>
    <submittedName>
        <fullName evidence="7">(spotted green pufferfish) hypothetical protein</fullName>
    </submittedName>
    <submittedName>
        <fullName evidence="8">Dynein axonemal assembly factor 1</fullName>
    </submittedName>
</protein>
<proteinExistence type="inferred from homology"/>
<dbReference type="InterPro" id="IPR032675">
    <property type="entry name" value="LRR_dom_sf"/>
</dbReference>
<comment type="subcellular location">
    <subcellularLocation>
        <location evidence="1">Cell projection</location>
        <location evidence="1">Cilium</location>
    </subcellularLocation>
</comment>
<evidence type="ECO:0000256" key="2">
    <source>
        <dbReference type="ARBA" id="ARBA00006453"/>
    </source>
</evidence>
<comment type="similarity">
    <text evidence="2">Belongs to the DNAAF1 family.</text>
</comment>
<keyword evidence="6" id="KW-0966">Cell projection</keyword>
<dbReference type="PANTHER" id="PTHR45973:SF9">
    <property type="entry name" value="LEUCINE-RICH REPEAT-CONTAINING PROTEIN 46"/>
    <property type="match status" value="1"/>
</dbReference>
<dbReference type="KEGG" id="tng:GSTEN00006071G001"/>
<evidence type="ECO:0000313" key="9">
    <source>
        <dbReference type="Proteomes" id="UP000007303"/>
    </source>
</evidence>
<organism evidence="7">
    <name type="scientific">Tetraodon nigroviridis</name>
    <name type="common">Spotted green pufferfish</name>
    <name type="synonym">Chelonodon nigroviridis</name>
    <dbReference type="NCBI Taxonomy" id="99883"/>
    <lineage>
        <taxon>Eukaryota</taxon>
        <taxon>Metazoa</taxon>
        <taxon>Chordata</taxon>
        <taxon>Craniata</taxon>
        <taxon>Vertebrata</taxon>
        <taxon>Euteleostomi</taxon>
        <taxon>Actinopterygii</taxon>
        <taxon>Neopterygii</taxon>
        <taxon>Teleostei</taxon>
        <taxon>Neoteleostei</taxon>
        <taxon>Acanthomorphata</taxon>
        <taxon>Eupercaria</taxon>
        <taxon>Tetraodontiformes</taxon>
        <taxon>Tetradontoidea</taxon>
        <taxon>Tetraodontidae</taxon>
        <taxon>Tetraodon</taxon>
    </lineage>
</organism>
<dbReference type="Ensembl" id="ENSTNIT00000006568.1">
    <property type="protein sequence ID" value="ENSTNIP00000006419.1"/>
    <property type="gene ID" value="ENSTNIG00000003818.1"/>
</dbReference>
<dbReference type="Proteomes" id="UP000007303">
    <property type="component" value="Unassembled WGS sequence"/>
</dbReference>
<dbReference type="HOGENOM" id="CLU_040741_0_1_1"/>
<dbReference type="FunFam" id="3.80.10.10:FF:000166">
    <property type="entry name" value="Dynein assembly factor 1, axonemal"/>
    <property type="match status" value="1"/>
</dbReference>
<dbReference type="SMART" id="SM00365">
    <property type="entry name" value="LRR_SD22"/>
    <property type="match status" value="4"/>
</dbReference>
<feature type="non-terminal residue" evidence="7">
    <location>
        <position position="1"/>
    </location>
</feature>
<dbReference type="InterPro" id="IPR050576">
    <property type="entry name" value="Cilia_flagella_integrity"/>
</dbReference>
<accession>Q4T6X0</accession>
<keyword evidence="4" id="KW-0677">Repeat</keyword>
<name>Q4T6X0_TETNG</name>
<dbReference type="OrthoDB" id="1904536at2759"/>
<sequence length="267" mass="30996">KEDENHQSPQMTKKFLRDHCKKHKLYLAPRLNDTLYLHFKGFSTIENLEEYTGLKCLWLENNRIKCIENLDRQTELRCLFLQENCIHKLENLSSLKSLHILNVSNNYIRTIEHISCLPDLNTLQIAHNKLKTVDDIQHLSQCLAISVLDLSYNLLCDPGVLTVLQAMPNLKVLNLIGNEVVKNIPNYRKTVIVRLKSVTFLDERPVFDIERACAEAWAVNGYAGEQKEREKWESQERRTTESALAGVVMICQKAQDRRQLLKQEKGQ</sequence>
<dbReference type="PROSITE" id="PS51450">
    <property type="entry name" value="LRR"/>
    <property type="match status" value="4"/>
</dbReference>
<keyword evidence="3" id="KW-0433">Leucine-rich repeat</keyword>
<keyword evidence="9" id="KW-1185">Reference proteome</keyword>
<reference evidence="7 9" key="1">
    <citation type="journal article" date="2004" name="Nature">
        <title>Genome duplication in the teleost fish Tetraodon nigroviridis reveals the early vertebrate proto-karyotype.</title>
        <authorList>
            <person name="Jaillon O."/>
            <person name="Aury J.-M."/>
            <person name="Brunet F."/>
            <person name="Petit J.-L."/>
            <person name="Stange-Thomann N."/>
            <person name="Mauceli E."/>
            <person name="Bouneau L."/>
            <person name="Fischer C."/>
            <person name="Ozouf-Costaz C."/>
            <person name="Bernot A."/>
            <person name="Nicaud S."/>
            <person name="Jaffe D."/>
            <person name="Fisher S."/>
            <person name="Lutfalla G."/>
            <person name="Dossat C."/>
            <person name="Segurens B."/>
            <person name="Dasilva C."/>
            <person name="Salanoubat M."/>
            <person name="Levy M."/>
            <person name="Boudet N."/>
            <person name="Castellano S."/>
            <person name="Anthouard V."/>
            <person name="Jubin C."/>
            <person name="Castelli V."/>
            <person name="Katinka M."/>
            <person name="Vacherie B."/>
            <person name="Biemont C."/>
            <person name="Skalli Z."/>
            <person name="Cattolico L."/>
            <person name="Poulain J."/>
            <person name="De Berardinis V."/>
            <person name="Cruaud C."/>
            <person name="Duprat S."/>
            <person name="Brottier P."/>
            <person name="Coutanceau J.-P."/>
            <person name="Gouzy J."/>
            <person name="Parra G."/>
            <person name="Lardier G."/>
            <person name="Chapple C."/>
            <person name="McKernan K.J."/>
            <person name="McEwan P."/>
            <person name="Bosak S."/>
            <person name="Kellis M."/>
            <person name="Volff J.-N."/>
            <person name="Guigo R."/>
            <person name="Zody M.C."/>
            <person name="Mesirov J."/>
            <person name="Lindblad-Toh K."/>
            <person name="Birren B."/>
            <person name="Nusbaum C."/>
            <person name="Kahn D."/>
            <person name="Robinson-Rechavi M."/>
            <person name="Laudet V."/>
            <person name="Schachter V."/>
            <person name="Quetier F."/>
            <person name="Saurin W."/>
            <person name="Scarpelli C."/>
            <person name="Wincker P."/>
            <person name="Lander E.S."/>
            <person name="Weissenbach J."/>
            <person name="Roest Crollius H."/>
        </authorList>
    </citation>
    <scope>NUCLEOTIDE SEQUENCE [LARGE SCALE GENOMIC DNA]</scope>
</reference>
<dbReference type="GeneTree" id="ENSGT00940000158494"/>
<dbReference type="STRING" id="99883.ENSTNIP00000006419"/>
<evidence type="ECO:0000256" key="1">
    <source>
        <dbReference type="ARBA" id="ARBA00004138"/>
    </source>
</evidence>
<dbReference type="EMBL" id="CAAE01008524">
    <property type="protein sequence ID" value="CAF91362.1"/>
    <property type="molecule type" value="Genomic_DNA"/>
</dbReference>
<reference evidence="7" key="2">
    <citation type="submission" date="2004-02" db="EMBL/GenBank/DDBJ databases">
        <authorList>
            <consortium name="Genoscope"/>
            <consortium name="Whitehead Institute Centre for Genome Research"/>
        </authorList>
    </citation>
    <scope>NUCLEOTIDE SEQUENCE</scope>
</reference>
<dbReference type="SUPFAM" id="SSF52075">
    <property type="entry name" value="Outer arm dynein light chain 1"/>
    <property type="match status" value="1"/>
</dbReference>
<dbReference type="Gene3D" id="3.80.10.10">
    <property type="entry name" value="Ribonuclease Inhibitor"/>
    <property type="match status" value="2"/>
</dbReference>
<keyword evidence="5" id="KW-0969">Cilium</keyword>
<reference evidence="8" key="3">
    <citation type="submission" date="2025-05" db="UniProtKB">
        <authorList>
            <consortium name="Ensembl"/>
        </authorList>
    </citation>
    <scope>IDENTIFICATION</scope>
</reference>
<dbReference type="GO" id="GO:0005930">
    <property type="term" value="C:axoneme"/>
    <property type="evidence" value="ECO:0007669"/>
    <property type="project" value="TreeGrafter"/>
</dbReference>
<evidence type="ECO:0000256" key="4">
    <source>
        <dbReference type="ARBA" id="ARBA00022737"/>
    </source>
</evidence>
<dbReference type="GO" id="GO:0070840">
    <property type="term" value="F:dynein complex binding"/>
    <property type="evidence" value="ECO:0007669"/>
    <property type="project" value="TreeGrafter"/>
</dbReference>
<evidence type="ECO:0000313" key="8">
    <source>
        <dbReference type="Ensembl" id="ENSTNIP00000006419.1"/>
    </source>
</evidence>
<dbReference type="OMA" id="NNCIGSK"/>
<dbReference type="AlphaFoldDB" id="Q4T6X0"/>
<dbReference type="InterPro" id="IPR001611">
    <property type="entry name" value="Leu-rich_rpt"/>
</dbReference>
<evidence type="ECO:0000256" key="6">
    <source>
        <dbReference type="ARBA" id="ARBA00023273"/>
    </source>
</evidence>
<dbReference type="Pfam" id="PF14580">
    <property type="entry name" value="LRR_9"/>
    <property type="match status" value="1"/>
</dbReference>
<dbReference type="PANTHER" id="PTHR45973">
    <property type="entry name" value="PROTEIN PHOSPHATASE 1 REGULATORY SUBUNIT SDS22-RELATED"/>
    <property type="match status" value="1"/>
</dbReference>
<dbReference type="FunFam" id="3.80.10.10:FF:000331">
    <property type="entry name" value="Dynein assembly factor 1, axonemal homolog"/>
    <property type="match status" value="1"/>
</dbReference>
<dbReference type="GO" id="GO:0035082">
    <property type="term" value="P:axoneme assembly"/>
    <property type="evidence" value="ECO:0007669"/>
    <property type="project" value="TreeGrafter"/>
</dbReference>
<gene>
    <name evidence="7" type="ORF">GSTENG00006071001</name>
</gene>
<evidence type="ECO:0000256" key="5">
    <source>
        <dbReference type="ARBA" id="ARBA00023069"/>
    </source>
</evidence>